<dbReference type="Proteomes" id="UP000261360">
    <property type="component" value="Unplaced"/>
</dbReference>
<keyword evidence="2" id="KW-1185">Reference proteome</keyword>
<reference evidence="1" key="1">
    <citation type="submission" date="2025-08" db="UniProtKB">
        <authorList>
            <consortium name="Ensembl"/>
        </authorList>
    </citation>
    <scope>IDENTIFICATION</scope>
</reference>
<name>A0A3B4YHQ0_SERLL</name>
<accession>A0A3B4YHQ0</accession>
<evidence type="ECO:0008006" key="3">
    <source>
        <dbReference type="Google" id="ProtNLM"/>
    </source>
</evidence>
<dbReference type="SUPFAM" id="SSF82671">
    <property type="entry name" value="SEA domain"/>
    <property type="match status" value="1"/>
</dbReference>
<sequence length="116" mass="13737">MCFFFFFFCSSYNFIGNESDELIATGYSLADIYRSSPALGRYFSKAEIHVLRNSSVIADYHLTFLMPEEQQDQLRNFTLSREMVYNVFRQFLYDQEPDSSELLYIDPLSLNIQLRH</sequence>
<reference evidence="1" key="2">
    <citation type="submission" date="2025-09" db="UniProtKB">
        <authorList>
            <consortium name="Ensembl"/>
        </authorList>
    </citation>
    <scope>IDENTIFICATION</scope>
</reference>
<dbReference type="PANTHER" id="PTHR14636:SF1">
    <property type="entry name" value="TPA-INDUCED TRANSMEMBRANE PROTEIN"/>
    <property type="match status" value="1"/>
</dbReference>
<proteinExistence type="predicted"/>
<evidence type="ECO:0000313" key="1">
    <source>
        <dbReference type="Ensembl" id="ENSSLDP00000029132.1"/>
    </source>
</evidence>
<dbReference type="InterPro" id="IPR036364">
    <property type="entry name" value="SEA_dom_sf"/>
</dbReference>
<dbReference type="AlphaFoldDB" id="A0A3B4YHQ0"/>
<dbReference type="Ensembl" id="ENSSLDT00000029984.1">
    <property type="protein sequence ID" value="ENSSLDP00000029132.1"/>
    <property type="gene ID" value="ENSSLDG00000022482.1"/>
</dbReference>
<dbReference type="InterPro" id="IPR033223">
    <property type="entry name" value="TTMP"/>
</dbReference>
<evidence type="ECO:0000313" key="2">
    <source>
        <dbReference type="Proteomes" id="UP000261360"/>
    </source>
</evidence>
<dbReference type="GeneTree" id="ENSGT00940000168248"/>
<dbReference type="PANTHER" id="PTHR14636">
    <property type="entry name" value="TPA-INDUCED TRANSMEMBRANE PROTEIN"/>
    <property type="match status" value="1"/>
</dbReference>
<organism evidence="1 2">
    <name type="scientific">Seriola lalandi dorsalis</name>
    <dbReference type="NCBI Taxonomy" id="1841481"/>
    <lineage>
        <taxon>Eukaryota</taxon>
        <taxon>Metazoa</taxon>
        <taxon>Chordata</taxon>
        <taxon>Craniata</taxon>
        <taxon>Vertebrata</taxon>
        <taxon>Euteleostomi</taxon>
        <taxon>Actinopterygii</taxon>
        <taxon>Neopterygii</taxon>
        <taxon>Teleostei</taxon>
        <taxon>Neoteleostei</taxon>
        <taxon>Acanthomorphata</taxon>
        <taxon>Carangaria</taxon>
        <taxon>Carangiformes</taxon>
        <taxon>Carangidae</taxon>
        <taxon>Seriola</taxon>
    </lineage>
</organism>
<dbReference type="Gene3D" id="3.30.70.960">
    <property type="entry name" value="SEA domain"/>
    <property type="match status" value="1"/>
</dbReference>
<protein>
    <recommendedName>
        <fullName evidence="3">SEA domain-containing protein</fullName>
    </recommendedName>
</protein>